<gene>
    <name evidence="2" type="ORF">M378DRAFT_155043</name>
</gene>
<dbReference type="Proteomes" id="UP000054549">
    <property type="component" value="Unassembled WGS sequence"/>
</dbReference>
<evidence type="ECO:0000313" key="2">
    <source>
        <dbReference type="EMBL" id="KIL71474.1"/>
    </source>
</evidence>
<name>A0A0C2TVT7_AMAMK</name>
<evidence type="ECO:0000313" key="3">
    <source>
        <dbReference type="Proteomes" id="UP000054549"/>
    </source>
</evidence>
<dbReference type="HOGENOM" id="CLU_3031841_0_0_1"/>
<dbReference type="InParanoid" id="A0A0C2TVT7"/>
<evidence type="ECO:0000256" key="1">
    <source>
        <dbReference type="SAM" id="MobiDB-lite"/>
    </source>
</evidence>
<accession>A0A0C2TVT7</accession>
<sequence length="55" mass="5816">MAVLATDDSRKSGLSRGLPTPLTRLSNLAVGVIREISTHVPSVYKGPPRSSPLES</sequence>
<reference evidence="2 3" key="1">
    <citation type="submission" date="2014-04" db="EMBL/GenBank/DDBJ databases">
        <title>Evolutionary Origins and Diversification of the Mycorrhizal Mutualists.</title>
        <authorList>
            <consortium name="DOE Joint Genome Institute"/>
            <consortium name="Mycorrhizal Genomics Consortium"/>
            <person name="Kohler A."/>
            <person name="Kuo A."/>
            <person name="Nagy L.G."/>
            <person name="Floudas D."/>
            <person name="Copeland A."/>
            <person name="Barry K.W."/>
            <person name="Cichocki N."/>
            <person name="Veneault-Fourrey C."/>
            <person name="LaButti K."/>
            <person name="Lindquist E.A."/>
            <person name="Lipzen A."/>
            <person name="Lundell T."/>
            <person name="Morin E."/>
            <person name="Murat C."/>
            <person name="Riley R."/>
            <person name="Ohm R."/>
            <person name="Sun H."/>
            <person name="Tunlid A."/>
            <person name="Henrissat B."/>
            <person name="Grigoriev I.V."/>
            <person name="Hibbett D.S."/>
            <person name="Martin F."/>
        </authorList>
    </citation>
    <scope>NUCLEOTIDE SEQUENCE [LARGE SCALE GENOMIC DNA]</scope>
    <source>
        <strain evidence="2 3">Koide BX008</strain>
    </source>
</reference>
<protein>
    <submittedName>
        <fullName evidence="2">Uncharacterized protein</fullName>
    </submittedName>
</protein>
<keyword evidence="3" id="KW-1185">Reference proteome</keyword>
<dbReference type="AlphaFoldDB" id="A0A0C2TVT7"/>
<dbReference type="EMBL" id="KN818222">
    <property type="protein sequence ID" value="KIL71474.1"/>
    <property type="molecule type" value="Genomic_DNA"/>
</dbReference>
<organism evidence="2 3">
    <name type="scientific">Amanita muscaria (strain Koide BX008)</name>
    <dbReference type="NCBI Taxonomy" id="946122"/>
    <lineage>
        <taxon>Eukaryota</taxon>
        <taxon>Fungi</taxon>
        <taxon>Dikarya</taxon>
        <taxon>Basidiomycota</taxon>
        <taxon>Agaricomycotina</taxon>
        <taxon>Agaricomycetes</taxon>
        <taxon>Agaricomycetidae</taxon>
        <taxon>Agaricales</taxon>
        <taxon>Pluteineae</taxon>
        <taxon>Amanitaceae</taxon>
        <taxon>Amanita</taxon>
    </lineage>
</organism>
<dbReference type="OrthoDB" id="2641762at2759"/>
<proteinExistence type="predicted"/>
<feature type="region of interest" description="Disordered" evidence="1">
    <location>
        <begin position="1"/>
        <end position="20"/>
    </location>
</feature>